<evidence type="ECO:0000256" key="6">
    <source>
        <dbReference type="ARBA" id="ARBA00022918"/>
    </source>
</evidence>
<dbReference type="CDD" id="cd09273">
    <property type="entry name" value="RNase_HI_RT_Bel"/>
    <property type="match status" value="1"/>
</dbReference>
<dbReference type="Proteomes" id="UP000386466">
    <property type="component" value="Unassembled WGS sequence"/>
</dbReference>
<dbReference type="GO" id="GO:0015074">
    <property type="term" value="P:DNA integration"/>
    <property type="evidence" value="ECO:0007669"/>
    <property type="project" value="InterPro"/>
</dbReference>
<dbReference type="PANTHER" id="PTHR41694">
    <property type="entry name" value="ENDOGENOUS RETROVIRUS GROUP K MEMBER POL PROTEIN"/>
    <property type="match status" value="1"/>
</dbReference>
<dbReference type="InterPro" id="IPR036397">
    <property type="entry name" value="RNaseH_sf"/>
</dbReference>
<dbReference type="InterPro" id="IPR002156">
    <property type="entry name" value="RNaseH_domain"/>
</dbReference>
<keyword evidence="1" id="KW-0808">Transferase</keyword>
<evidence type="ECO:0000256" key="2">
    <source>
        <dbReference type="ARBA" id="ARBA00022695"/>
    </source>
</evidence>
<dbReference type="AlphaFoldDB" id="A0A485MJV2"/>
<keyword evidence="4" id="KW-0255">Endonuclease</keyword>
<dbReference type="PROSITE" id="PS50879">
    <property type="entry name" value="RNASE_H_1"/>
    <property type="match status" value="1"/>
</dbReference>
<evidence type="ECO:0000259" key="7">
    <source>
        <dbReference type="PROSITE" id="PS50879"/>
    </source>
</evidence>
<keyword evidence="10" id="KW-1185">Reference proteome</keyword>
<name>A0A485MJV2_LYNPA</name>
<feature type="domain" description="Integrase catalytic" evidence="8">
    <location>
        <begin position="342"/>
        <end position="437"/>
    </location>
</feature>
<gene>
    <name evidence="9" type="ORF">LYPA_23C014728</name>
</gene>
<dbReference type="GO" id="GO:0004523">
    <property type="term" value="F:RNA-DNA hybrid ribonuclease activity"/>
    <property type="evidence" value="ECO:0007669"/>
    <property type="project" value="InterPro"/>
</dbReference>
<dbReference type="Pfam" id="PF16721">
    <property type="entry name" value="zf-H3C2"/>
    <property type="match status" value="1"/>
</dbReference>
<dbReference type="Pfam" id="PF00075">
    <property type="entry name" value="RNase_H"/>
    <property type="match status" value="1"/>
</dbReference>
<evidence type="ECO:0000256" key="3">
    <source>
        <dbReference type="ARBA" id="ARBA00022722"/>
    </source>
</evidence>
<evidence type="ECO:0000313" key="10">
    <source>
        <dbReference type="Proteomes" id="UP000386466"/>
    </source>
</evidence>
<keyword evidence="3" id="KW-0540">Nuclease</keyword>
<dbReference type="PANTHER" id="PTHR41694:SF5">
    <property type="entry name" value="RIBONUCLEASE H"/>
    <property type="match status" value="1"/>
</dbReference>
<dbReference type="Gene3D" id="3.30.420.10">
    <property type="entry name" value="Ribonuclease H-like superfamily/Ribonuclease H"/>
    <property type="match status" value="2"/>
</dbReference>
<keyword evidence="5" id="KW-0378">Hydrolase</keyword>
<dbReference type="PROSITE" id="PS50994">
    <property type="entry name" value="INTEGRASE"/>
    <property type="match status" value="1"/>
</dbReference>
<proteinExistence type="predicted"/>
<evidence type="ECO:0000256" key="5">
    <source>
        <dbReference type="ARBA" id="ARBA00022801"/>
    </source>
</evidence>
<protein>
    <submittedName>
        <fullName evidence="9">Pol protein</fullName>
    </submittedName>
</protein>
<dbReference type="SUPFAM" id="SSF53098">
    <property type="entry name" value="Ribonuclease H-like"/>
    <property type="match status" value="2"/>
</dbReference>
<evidence type="ECO:0000313" key="9">
    <source>
        <dbReference type="EMBL" id="VFV20719.1"/>
    </source>
</evidence>
<dbReference type="GO" id="GO:0003676">
    <property type="term" value="F:nucleic acid binding"/>
    <property type="evidence" value="ECO:0007669"/>
    <property type="project" value="InterPro"/>
</dbReference>
<dbReference type="InterPro" id="IPR001584">
    <property type="entry name" value="Integrase_cat-core"/>
</dbReference>
<dbReference type="InterPro" id="IPR012337">
    <property type="entry name" value="RNaseH-like_sf"/>
</dbReference>
<evidence type="ECO:0000259" key="8">
    <source>
        <dbReference type="PROSITE" id="PS50994"/>
    </source>
</evidence>
<organism evidence="9 10">
    <name type="scientific">Lynx pardinus</name>
    <name type="common">Iberian lynx</name>
    <name type="synonym">Felis pardina</name>
    <dbReference type="NCBI Taxonomy" id="191816"/>
    <lineage>
        <taxon>Eukaryota</taxon>
        <taxon>Metazoa</taxon>
        <taxon>Chordata</taxon>
        <taxon>Craniata</taxon>
        <taxon>Vertebrata</taxon>
        <taxon>Euteleostomi</taxon>
        <taxon>Mammalia</taxon>
        <taxon>Eutheria</taxon>
        <taxon>Laurasiatheria</taxon>
        <taxon>Carnivora</taxon>
        <taxon>Feliformia</taxon>
        <taxon>Felidae</taxon>
        <taxon>Felinae</taxon>
        <taxon>Lynx</taxon>
    </lineage>
</organism>
<dbReference type="InterPro" id="IPR039464">
    <property type="entry name" value="Gag-pol_Znf-H3C2"/>
</dbReference>
<dbReference type="Pfam" id="PF00665">
    <property type="entry name" value="rve"/>
    <property type="match status" value="1"/>
</dbReference>
<dbReference type="Pfam" id="PF18697">
    <property type="entry name" value="MLVIN_C"/>
    <property type="match status" value="1"/>
</dbReference>
<reference evidence="9 10" key="1">
    <citation type="submission" date="2019-01" db="EMBL/GenBank/DDBJ databases">
        <authorList>
            <person name="Alioto T."/>
            <person name="Alioto T."/>
        </authorList>
    </citation>
    <scope>NUCLEOTIDE SEQUENCE [LARGE SCALE GENOMIC DNA]</scope>
</reference>
<dbReference type="InterPro" id="IPR040643">
    <property type="entry name" value="MLVIN_C"/>
</dbReference>
<keyword evidence="2" id="KW-0548">Nucleotidyltransferase</keyword>
<dbReference type="EMBL" id="CAAGRJ010002854">
    <property type="protein sequence ID" value="VFV20719.1"/>
    <property type="molecule type" value="Genomic_DNA"/>
</dbReference>
<dbReference type="Gene3D" id="1.10.340.70">
    <property type="match status" value="1"/>
</dbReference>
<evidence type="ECO:0000256" key="4">
    <source>
        <dbReference type="ARBA" id="ARBA00022759"/>
    </source>
</evidence>
<feature type="non-terminal residue" evidence="9">
    <location>
        <position position="1"/>
    </location>
</feature>
<accession>A0A485MJV2</accession>
<evidence type="ECO:0000256" key="1">
    <source>
        <dbReference type="ARBA" id="ARBA00022679"/>
    </source>
</evidence>
<sequence>VLKQPPDRWLSNTRMTHYQSLLLNPPRVRFHPSAALNPATLLPDPDLGAPLHDCAGILEQVHGFRTDLTDRPLPDAEATWFTDGSSFVRDGHRYAGAAVVTETDTVWAEALPSGTSAQRAELIALTKALMLGAGKRLNIYTDSRYAFATAHIHGAIYQERGLLTAEGRTIKNKQEILNLLTALWLPAKLAIIHCQGHQKADNPVARGNRKADQAAKAVALTPVPTMTIQLPDPGDPVLPDQPKYSQEELQRIKKLPMAQEIKGWWYTPNKELVLPDQLGVSILEHMHRSTHMGARKLKDLIRHAGIKIHQQDTKIEQVVSACKTCQLTNARATSNKKGTRLRGTRPGAQWEVDFTEVKPGKYGYKYYKYLLVFTDAFSGWVEAYPTKHETAQMVAKKLLEDILPRYGFPAMVGSDNGPAFISQFKDQELFLSLRGLQRAHEDIWPRLRAIYEAGPTPTPHQYRPGDWVYIKRHHRETLEPHQKGAYIVVLTTPTALKVDGIATWVHHTHVRPVDPCSIRKDFVTR</sequence>
<dbReference type="Gene3D" id="2.30.30.850">
    <property type="match status" value="1"/>
</dbReference>
<feature type="domain" description="RNase H type-1" evidence="7">
    <location>
        <begin position="74"/>
        <end position="220"/>
    </location>
</feature>
<keyword evidence="6" id="KW-0695">RNA-directed DNA polymerase</keyword>
<dbReference type="GO" id="GO:0003964">
    <property type="term" value="F:RNA-directed DNA polymerase activity"/>
    <property type="evidence" value="ECO:0007669"/>
    <property type="project" value="UniProtKB-KW"/>
</dbReference>